<dbReference type="STRING" id="37546.A0A1B0GBJ2"/>
<proteinExistence type="inferred from homology"/>
<dbReference type="AlphaFoldDB" id="A0A1B0GBJ2"/>
<dbReference type="VEuPathDB" id="VectorBase:GMOY010674"/>
<keyword evidence="4" id="KW-0472">Membrane</keyword>
<dbReference type="PhylomeDB" id="A0A1B0GBJ2"/>
<dbReference type="PANTHER" id="PTHR31397">
    <property type="entry name" value="BLOC-1-RELATED COMPLEX SUBUNIT 7 BORSC7"/>
    <property type="match status" value="1"/>
</dbReference>
<evidence type="ECO:0000256" key="2">
    <source>
        <dbReference type="ARBA" id="ARBA00005433"/>
    </source>
</evidence>
<dbReference type="PANTHER" id="PTHR31397:SF1">
    <property type="entry name" value="BLOC-1-RELATED COMPLEX SUBUNIT 7"/>
    <property type="match status" value="1"/>
</dbReference>
<evidence type="ECO:0000313" key="7">
    <source>
        <dbReference type="Proteomes" id="UP000092444"/>
    </source>
</evidence>
<dbReference type="Proteomes" id="UP000092444">
    <property type="component" value="Unassembled WGS sequence"/>
</dbReference>
<keyword evidence="7" id="KW-1185">Reference proteome</keyword>
<evidence type="ECO:0000313" key="6">
    <source>
        <dbReference type="EnsemblMetazoa" id="GMOY010674-PA"/>
    </source>
</evidence>
<organism evidence="6 7">
    <name type="scientific">Glossina morsitans morsitans</name>
    <name type="common">Savannah tsetse fly</name>
    <dbReference type="NCBI Taxonomy" id="37546"/>
    <lineage>
        <taxon>Eukaryota</taxon>
        <taxon>Metazoa</taxon>
        <taxon>Ecdysozoa</taxon>
        <taxon>Arthropoda</taxon>
        <taxon>Hexapoda</taxon>
        <taxon>Insecta</taxon>
        <taxon>Pterygota</taxon>
        <taxon>Neoptera</taxon>
        <taxon>Endopterygota</taxon>
        <taxon>Diptera</taxon>
        <taxon>Brachycera</taxon>
        <taxon>Muscomorpha</taxon>
        <taxon>Hippoboscoidea</taxon>
        <taxon>Glossinidae</taxon>
        <taxon>Glossina</taxon>
    </lineage>
</organism>
<dbReference type="GO" id="GO:0099078">
    <property type="term" value="C:BORC complex"/>
    <property type="evidence" value="ECO:0007669"/>
    <property type="project" value="TreeGrafter"/>
</dbReference>
<dbReference type="EnsemblMetazoa" id="GMOY010674-RA">
    <property type="protein sequence ID" value="GMOY010674-PA"/>
    <property type="gene ID" value="GMOY010674"/>
</dbReference>
<evidence type="ECO:0000256" key="1">
    <source>
        <dbReference type="ARBA" id="ARBA00004656"/>
    </source>
</evidence>
<keyword evidence="5" id="KW-0458">Lysosome</keyword>
<comment type="similarity">
    <text evidence="2">Belongs to the BORCS7 family.</text>
</comment>
<dbReference type="GO" id="GO:0005765">
    <property type="term" value="C:lysosomal membrane"/>
    <property type="evidence" value="ECO:0007669"/>
    <property type="project" value="UniProtKB-SubCell"/>
</dbReference>
<protein>
    <recommendedName>
        <fullName evidence="3">BLOC-1-related complex subunit 7</fullName>
    </recommendedName>
</protein>
<comment type="subcellular location">
    <subcellularLocation>
        <location evidence="1">Lysosome membrane</location>
    </subcellularLocation>
</comment>
<dbReference type="EMBL" id="CCAG010014016">
    <property type="status" value="NOT_ANNOTATED_CDS"/>
    <property type="molecule type" value="Genomic_DNA"/>
</dbReference>
<evidence type="ECO:0000256" key="4">
    <source>
        <dbReference type="ARBA" id="ARBA00023136"/>
    </source>
</evidence>
<evidence type="ECO:0000256" key="5">
    <source>
        <dbReference type="ARBA" id="ARBA00023228"/>
    </source>
</evidence>
<reference evidence="6" key="1">
    <citation type="submission" date="2020-05" db="UniProtKB">
        <authorList>
            <consortium name="EnsemblMetazoa"/>
        </authorList>
    </citation>
    <scope>IDENTIFICATION</scope>
    <source>
        <strain evidence="6">Yale</strain>
    </source>
</reference>
<name>A0A1B0GBJ2_GLOMM</name>
<accession>A0A1B0GBJ2</accession>
<dbReference type="InterPro" id="IPR032143">
    <property type="entry name" value="BORCS7"/>
</dbReference>
<sequence length="199" mass="22537">MLNIQSNLLCVNVPCALRHCLIFSVDIHVDDASNRSFCFKHLWNSISQCIKKKEKFSGSALSSNIYESREIGKNSLKRVLPNRIDLVEKPVILKMASASSSSARHLFDESKKRLCARVAINVNNLGSVARQVVRGSKSNELLNQSLRNFTQVDIVSDYSAQNLNKMSLILQHVSYHYDAINDSCHHLDYLKEQVTAMER</sequence>
<dbReference type="Pfam" id="PF16088">
    <property type="entry name" value="BORCS7"/>
    <property type="match status" value="1"/>
</dbReference>
<evidence type="ECO:0000256" key="3">
    <source>
        <dbReference type="ARBA" id="ARBA00022295"/>
    </source>
</evidence>